<dbReference type="EMBL" id="JRES01001712">
    <property type="protein sequence ID" value="KNC20574.1"/>
    <property type="molecule type" value="Genomic_DNA"/>
</dbReference>
<dbReference type="AlphaFoldDB" id="A0A0L0BMT2"/>
<protein>
    <submittedName>
        <fullName evidence="1">Uncharacterized protein</fullName>
    </submittedName>
</protein>
<reference evidence="1 2" key="1">
    <citation type="journal article" date="2015" name="Nat. Commun.">
        <title>Lucilia cuprina genome unlocks parasitic fly biology to underpin future interventions.</title>
        <authorList>
            <person name="Anstead C.A."/>
            <person name="Korhonen P.K."/>
            <person name="Young N.D."/>
            <person name="Hall R.S."/>
            <person name="Jex A.R."/>
            <person name="Murali S.C."/>
            <person name="Hughes D.S."/>
            <person name="Lee S.F."/>
            <person name="Perry T."/>
            <person name="Stroehlein A.J."/>
            <person name="Ansell B.R."/>
            <person name="Breugelmans B."/>
            <person name="Hofmann A."/>
            <person name="Qu J."/>
            <person name="Dugan S."/>
            <person name="Lee S.L."/>
            <person name="Chao H."/>
            <person name="Dinh H."/>
            <person name="Han Y."/>
            <person name="Doddapaneni H.V."/>
            <person name="Worley K.C."/>
            <person name="Muzny D.M."/>
            <person name="Ioannidis P."/>
            <person name="Waterhouse R.M."/>
            <person name="Zdobnov E.M."/>
            <person name="James P.J."/>
            <person name="Bagnall N.H."/>
            <person name="Kotze A.C."/>
            <person name="Gibbs R.A."/>
            <person name="Richards S."/>
            <person name="Batterham P."/>
            <person name="Gasser R.B."/>
        </authorList>
    </citation>
    <scope>NUCLEOTIDE SEQUENCE [LARGE SCALE GENOMIC DNA]</scope>
    <source>
        <strain evidence="1 2">LS</strain>
        <tissue evidence="1">Full body</tissue>
    </source>
</reference>
<organism evidence="1 2">
    <name type="scientific">Lucilia cuprina</name>
    <name type="common">Green bottle fly</name>
    <name type="synonym">Australian sheep blowfly</name>
    <dbReference type="NCBI Taxonomy" id="7375"/>
    <lineage>
        <taxon>Eukaryota</taxon>
        <taxon>Metazoa</taxon>
        <taxon>Ecdysozoa</taxon>
        <taxon>Arthropoda</taxon>
        <taxon>Hexapoda</taxon>
        <taxon>Insecta</taxon>
        <taxon>Pterygota</taxon>
        <taxon>Neoptera</taxon>
        <taxon>Endopterygota</taxon>
        <taxon>Diptera</taxon>
        <taxon>Brachycera</taxon>
        <taxon>Muscomorpha</taxon>
        <taxon>Oestroidea</taxon>
        <taxon>Calliphoridae</taxon>
        <taxon>Luciliinae</taxon>
        <taxon>Lucilia</taxon>
    </lineage>
</organism>
<proteinExistence type="predicted"/>
<evidence type="ECO:0000313" key="2">
    <source>
        <dbReference type="Proteomes" id="UP000037069"/>
    </source>
</evidence>
<sequence>MVFHCDHSNSLSDRTQRNCVKLVRALSAMNACRGQLQSRVLNCQAMAVLGPQHYFPEEKVQEHLTEPPGKVNTRGWCVLYNPRDHPIDLDPVPNPWPMVTRPKVCVAKYGVVVIYPYPALNALESPWVEPDCSGESELDYNLYNLSRKVHSHPSLGIHVSAHCTI</sequence>
<name>A0A0L0BMT2_LUCCU</name>
<keyword evidence="2" id="KW-1185">Reference proteome</keyword>
<comment type="caution">
    <text evidence="1">The sequence shown here is derived from an EMBL/GenBank/DDBJ whole genome shotgun (WGS) entry which is preliminary data.</text>
</comment>
<accession>A0A0L0BMT2</accession>
<dbReference type="Proteomes" id="UP000037069">
    <property type="component" value="Unassembled WGS sequence"/>
</dbReference>
<gene>
    <name evidence="1" type="ORF">FF38_00451</name>
</gene>
<evidence type="ECO:0000313" key="1">
    <source>
        <dbReference type="EMBL" id="KNC20574.1"/>
    </source>
</evidence>